<dbReference type="AlphaFoldDB" id="A0A5C5UYE2"/>
<name>A0A5C5UYE2_9BACT</name>
<sequence length="317" mass="35961">MESARGEELKLTTGICLWADNAVYLQEKNRPSLVLLSENDRTTVRSRSTGRPADAVELVYAIDEVYCGDASFLGRQLRVRASEHYPRFTNRVAGLPGADARGVALVAESSGQVRCVPCFFAGAYLPIFEDAVRDPIPLADRADFEDAVGLGRLLQTVDRRHHANQDPRPICRTALQDDNELTTTWAISHLWRLDGDRAAGDVIDAFQHPGQSLFVQVDCDRRLMDSSRRAAWRYSAVRKLLIPKWLATDDIWAFSYARRYYLESLHKNWEEEGYEMEVLTRQVDATYRRADRGMRNTLAEIFPDVVALGREIELPAE</sequence>
<evidence type="ECO:0000313" key="1">
    <source>
        <dbReference type="EMBL" id="TWT31188.1"/>
    </source>
</evidence>
<comment type="caution">
    <text evidence="1">The sequence shown here is derived from an EMBL/GenBank/DDBJ whole genome shotgun (WGS) entry which is preliminary data.</text>
</comment>
<evidence type="ECO:0000313" key="2">
    <source>
        <dbReference type="Proteomes" id="UP000316714"/>
    </source>
</evidence>
<accession>A0A5C5UYE2</accession>
<keyword evidence="2" id="KW-1185">Reference proteome</keyword>
<dbReference type="Proteomes" id="UP000316714">
    <property type="component" value="Unassembled WGS sequence"/>
</dbReference>
<proteinExistence type="predicted"/>
<organism evidence="1 2">
    <name type="scientific">Posidoniimonas corsicana</name>
    <dbReference type="NCBI Taxonomy" id="1938618"/>
    <lineage>
        <taxon>Bacteria</taxon>
        <taxon>Pseudomonadati</taxon>
        <taxon>Planctomycetota</taxon>
        <taxon>Planctomycetia</taxon>
        <taxon>Pirellulales</taxon>
        <taxon>Lacipirellulaceae</taxon>
        <taxon>Posidoniimonas</taxon>
    </lineage>
</organism>
<reference evidence="1 2" key="1">
    <citation type="submission" date="2019-02" db="EMBL/GenBank/DDBJ databases">
        <title>Deep-cultivation of Planctomycetes and their phenomic and genomic characterization uncovers novel biology.</title>
        <authorList>
            <person name="Wiegand S."/>
            <person name="Jogler M."/>
            <person name="Boedeker C."/>
            <person name="Pinto D."/>
            <person name="Vollmers J."/>
            <person name="Rivas-Marin E."/>
            <person name="Kohn T."/>
            <person name="Peeters S.H."/>
            <person name="Heuer A."/>
            <person name="Rast P."/>
            <person name="Oberbeckmann S."/>
            <person name="Bunk B."/>
            <person name="Jeske O."/>
            <person name="Meyerdierks A."/>
            <person name="Storesund J.E."/>
            <person name="Kallscheuer N."/>
            <person name="Luecker S."/>
            <person name="Lage O.M."/>
            <person name="Pohl T."/>
            <person name="Merkel B.J."/>
            <person name="Hornburger P."/>
            <person name="Mueller R.-W."/>
            <person name="Bruemmer F."/>
            <person name="Labrenz M."/>
            <person name="Spormann A.M."/>
            <person name="Op Den Camp H."/>
            <person name="Overmann J."/>
            <person name="Amann R."/>
            <person name="Jetten M.S.M."/>
            <person name="Mascher T."/>
            <person name="Medema M.H."/>
            <person name="Devos D.P."/>
            <person name="Kaster A.-K."/>
            <person name="Ovreas L."/>
            <person name="Rohde M."/>
            <person name="Galperin M.Y."/>
            <person name="Jogler C."/>
        </authorList>
    </citation>
    <scope>NUCLEOTIDE SEQUENCE [LARGE SCALE GENOMIC DNA]</scope>
    <source>
        <strain evidence="1 2">KOR34</strain>
    </source>
</reference>
<gene>
    <name evidence="1" type="ORF">KOR34_45640</name>
</gene>
<dbReference type="EMBL" id="SIHJ01000004">
    <property type="protein sequence ID" value="TWT31188.1"/>
    <property type="molecule type" value="Genomic_DNA"/>
</dbReference>
<protein>
    <submittedName>
        <fullName evidence="1">Uncharacterized protein</fullName>
    </submittedName>
</protein>